<keyword evidence="8" id="KW-0690">Ribosome biogenesis</keyword>
<comment type="catalytic activity">
    <reaction evidence="1">
        <text>Endonucleolytic cleavage to 5'-phosphomonoester.</text>
        <dbReference type="EC" id="3.1.26.3"/>
    </reaction>
</comment>
<dbReference type="SUPFAM" id="SSF54768">
    <property type="entry name" value="dsRNA-binding domain-like"/>
    <property type="match status" value="1"/>
</dbReference>
<evidence type="ECO:0000256" key="4">
    <source>
        <dbReference type="ARBA" id="ARBA00004123"/>
    </source>
</evidence>
<dbReference type="HAMAP" id="MF_00104">
    <property type="entry name" value="RNase_III"/>
    <property type="match status" value="1"/>
</dbReference>
<evidence type="ECO:0000256" key="17">
    <source>
        <dbReference type="ARBA" id="ARBA00022884"/>
    </source>
</evidence>
<dbReference type="CDD" id="cd19877">
    <property type="entry name" value="DSRM_RNAse_III_meta_like"/>
    <property type="match status" value="1"/>
</dbReference>
<feature type="domain" description="DRBM" evidence="28">
    <location>
        <begin position="929"/>
        <end position="1004"/>
    </location>
</feature>
<dbReference type="GO" id="GO:0006364">
    <property type="term" value="P:rRNA processing"/>
    <property type="evidence" value="ECO:0007669"/>
    <property type="project" value="UniProtKB-KW"/>
</dbReference>
<dbReference type="PANTHER" id="PTHR11207">
    <property type="entry name" value="RIBONUCLEASE III"/>
    <property type="match status" value="1"/>
</dbReference>
<evidence type="ECO:0000256" key="27">
    <source>
        <dbReference type="SAM" id="MobiDB-lite"/>
    </source>
</evidence>
<evidence type="ECO:0000256" key="9">
    <source>
        <dbReference type="ARBA" id="ARBA00022552"/>
    </source>
</evidence>
<keyword evidence="11" id="KW-0479">Metal-binding</keyword>
<dbReference type="PROSITE" id="PS50142">
    <property type="entry name" value="RNASE_3_2"/>
    <property type="match status" value="2"/>
</dbReference>
<evidence type="ECO:0000256" key="18">
    <source>
        <dbReference type="ARBA" id="ARBA00023156"/>
    </source>
</evidence>
<dbReference type="SMART" id="SM00358">
    <property type="entry name" value="DSRM"/>
    <property type="match status" value="1"/>
</dbReference>
<feature type="region of interest" description="Disordered" evidence="27">
    <location>
        <begin position="130"/>
        <end position="166"/>
    </location>
</feature>
<evidence type="ECO:0000256" key="7">
    <source>
        <dbReference type="ARBA" id="ARBA00017706"/>
    </source>
</evidence>
<name>A0AAD4NDY3_9BILA</name>
<keyword evidence="10" id="KW-0540">Nuclease</keyword>
<keyword evidence="19" id="KW-0464">Manganese</keyword>
<keyword evidence="31" id="KW-1185">Reference proteome</keyword>
<keyword evidence="17 25" id="KW-0694">RNA-binding</keyword>
<evidence type="ECO:0000259" key="29">
    <source>
        <dbReference type="PROSITE" id="PS50142"/>
    </source>
</evidence>
<evidence type="ECO:0000256" key="6">
    <source>
        <dbReference type="ARBA" id="ARBA00012177"/>
    </source>
</evidence>
<evidence type="ECO:0000259" key="28">
    <source>
        <dbReference type="PROSITE" id="PS50137"/>
    </source>
</evidence>
<dbReference type="SMART" id="SM00535">
    <property type="entry name" value="RIBOc"/>
    <property type="match status" value="2"/>
</dbReference>
<keyword evidence="12" id="KW-0677">Repeat</keyword>
<evidence type="ECO:0000256" key="12">
    <source>
        <dbReference type="ARBA" id="ARBA00022737"/>
    </source>
</evidence>
<feature type="domain" description="RNase III" evidence="29">
    <location>
        <begin position="538"/>
        <end position="717"/>
    </location>
</feature>
<dbReference type="PROSITE" id="PS50137">
    <property type="entry name" value="DS_RBD"/>
    <property type="match status" value="1"/>
</dbReference>
<dbReference type="FunFam" id="1.10.1520.10:FF:000002">
    <property type="entry name" value="Drosha ribonuclease III"/>
    <property type="match status" value="1"/>
</dbReference>
<dbReference type="InterPro" id="IPR044442">
    <property type="entry name" value="RNAse_III_DSRM__animal"/>
</dbReference>
<evidence type="ECO:0000256" key="8">
    <source>
        <dbReference type="ARBA" id="ARBA00022517"/>
    </source>
</evidence>
<keyword evidence="26" id="KW-0175">Coiled coil</keyword>
<dbReference type="Pfam" id="PF26050">
    <property type="entry name" value="Helical_CED_Drosha"/>
    <property type="match status" value="1"/>
</dbReference>
<dbReference type="InterPro" id="IPR000999">
    <property type="entry name" value="RNase_III_dom"/>
</dbReference>
<evidence type="ECO:0000256" key="14">
    <source>
        <dbReference type="ARBA" id="ARBA00022782"/>
    </source>
</evidence>
<sequence>MINEESLDKISSDENSDTELTGDHCEAAKNKQRLLEYSLPTSSNTDDCRQKPNVIQRSIISLSRLPSSPPYVNYYSQVSNEVEIGTEKLQLIHSNFKRRVLEKIRSIREIQPVSEISKETQFHACSSCQENYNDDSSSSNDSSSSSDDEEDHKPIDSTRQANLTEIDRKRSHPCALHPDISFNEPGQVNDGPYCKCSWAAKQTGVRHNKFAGEKPFKVCDLNTNNIDHLYHYVLKIRPCPAEFSRQPSQLYIGGVKEPYVFEGFSVFFHRPLPDVFQNTPINKWNPEFEIELVDEKVPKGFTVGDLELFYTYLFENVLELYDLDRTLNVSDELSCVYWHAMPRFVRRMPDGSMDILPMSAVLDSLAASFFPSVTDDIALSFQADKESLRTYSNKKKGMLFLNPAKKPMTIRADIIDSSDNRTDSFYPLLTHFGIRPSAYAYSGKPEYQRALKRFVKFRHLISIKARLSAEDKQTLAGYEERLRQLKAECKVKRDATISINSRGFFETGLYPDIVQHSMFLILACFHVRFHWSLEEFEEKRIKYKFKDRAILELALTHPSYRANYGTNPDHAKNTLNNCGIRWTKAQTSDTPDGKSGLGRKRGINALIEIMAKQSSNDGAKSAVKHNERLEFLGDAVVEFITTVHLFFVFQDLEEGGLATYRSSIVQNKHLASLAKKIGLHEFMLYAHGPDLCHESDLRHAMANAFEALMAALLLDSDINECDRIFSETLFGDDPQLFKVWKNLPEHPLKNDNPYGDRHLIDTVPCLQLLTVFENDIGIRFKHIRLLAKAFTRRNVAFNYLTLGHNQRLEFLGDTVLQLVTTEYLYQHFPHHQEGHLSLLRTCLVSNKTQSVICDDLAMQKYVVVPKAMKRRANYASTATLLRVKDKADLVEAFLGALYVDRGLEYCRTFCQVCFFPRLKHFILTQKWNDPKSQLQQCCLTLRQPTSGEPDIPEYKTIGVEGPTNTRVYRVAVYFRSKRLAEGVGGSVQLAQMQAAENALIENANLFPSFNLYAPSDGLDALKSTQQRKQIRSDTFKVPDTHSIKRRYAPDSAVREMNNTPRRNYRPSSSLSNYSSFTSRNIPRTTGTLFRIRSLSRESTPKSAQAYHGKLSNQKRKSPF</sequence>
<dbReference type="GO" id="GO:0031053">
    <property type="term" value="P:primary miRNA processing"/>
    <property type="evidence" value="ECO:0007669"/>
    <property type="project" value="TreeGrafter"/>
</dbReference>
<comment type="similarity">
    <text evidence="5">Belongs to the ribonuclease III family.</text>
</comment>
<comment type="subcellular location">
    <subcellularLocation>
        <location evidence="4">Nucleus</location>
    </subcellularLocation>
</comment>
<dbReference type="Gene3D" id="3.30.160.20">
    <property type="match status" value="1"/>
</dbReference>
<feature type="compositionally biased region" description="Basic and acidic residues" evidence="27">
    <location>
        <begin position="1"/>
        <end position="12"/>
    </location>
</feature>
<organism evidence="30 31">
    <name type="scientific">Ditylenchus destructor</name>
    <dbReference type="NCBI Taxonomy" id="166010"/>
    <lineage>
        <taxon>Eukaryota</taxon>
        <taxon>Metazoa</taxon>
        <taxon>Ecdysozoa</taxon>
        <taxon>Nematoda</taxon>
        <taxon>Chromadorea</taxon>
        <taxon>Rhabditida</taxon>
        <taxon>Tylenchina</taxon>
        <taxon>Tylenchomorpha</taxon>
        <taxon>Sphaerularioidea</taxon>
        <taxon>Anguinidae</taxon>
        <taxon>Anguininae</taxon>
        <taxon>Ditylenchus</taxon>
    </lineage>
</organism>
<dbReference type="Pfam" id="PF00035">
    <property type="entry name" value="dsrm"/>
    <property type="match status" value="1"/>
</dbReference>
<gene>
    <name evidence="30" type="ORF">DdX_02239</name>
</gene>
<keyword evidence="14" id="KW-0221">Differentiation</keyword>
<evidence type="ECO:0000256" key="24">
    <source>
        <dbReference type="ARBA" id="ARBA00083702"/>
    </source>
</evidence>
<evidence type="ECO:0000256" key="10">
    <source>
        <dbReference type="ARBA" id="ARBA00022722"/>
    </source>
</evidence>
<evidence type="ECO:0000256" key="26">
    <source>
        <dbReference type="SAM" id="Coils"/>
    </source>
</evidence>
<dbReference type="EMBL" id="JAKKPZ010000002">
    <property type="protein sequence ID" value="KAI1725577.1"/>
    <property type="molecule type" value="Genomic_DNA"/>
</dbReference>
<keyword evidence="18" id="KW-0334">Gonadal differentiation</keyword>
<evidence type="ECO:0000256" key="1">
    <source>
        <dbReference type="ARBA" id="ARBA00000109"/>
    </source>
</evidence>
<feature type="compositionally biased region" description="Low complexity" evidence="27">
    <location>
        <begin position="1065"/>
        <end position="1078"/>
    </location>
</feature>
<dbReference type="InterPro" id="IPR014720">
    <property type="entry name" value="dsRBD_dom"/>
</dbReference>
<dbReference type="EC" id="3.1.26.3" evidence="6"/>
<evidence type="ECO:0000256" key="5">
    <source>
        <dbReference type="ARBA" id="ARBA00010183"/>
    </source>
</evidence>
<dbReference type="GO" id="GO:0007506">
    <property type="term" value="P:gonadal mesoderm development"/>
    <property type="evidence" value="ECO:0007669"/>
    <property type="project" value="UniProtKB-KW"/>
</dbReference>
<dbReference type="PROSITE" id="PS00517">
    <property type="entry name" value="RNASE_3_1"/>
    <property type="match status" value="1"/>
</dbReference>
<dbReference type="Gene3D" id="1.10.1520.10">
    <property type="entry name" value="Ribonuclease III domain"/>
    <property type="match status" value="2"/>
</dbReference>
<dbReference type="Proteomes" id="UP001201812">
    <property type="component" value="Unassembled WGS sequence"/>
</dbReference>
<evidence type="ECO:0000313" key="31">
    <source>
        <dbReference type="Proteomes" id="UP001201812"/>
    </source>
</evidence>
<dbReference type="InterPro" id="IPR036389">
    <property type="entry name" value="RNase_III_sf"/>
</dbReference>
<dbReference type="GO" id="GO:0070877">
    <property type="term" value="C:microprocessor complex"/>
    <property type="evidence" value="ECO:0007669"/>
    <property type="project" value="TreeGrafter"/>
</dbReference>
<evidence type="ECO:0000256" key="16">
    <source>
        <dbReference type="ARBA" id="ARBA00022842"/>
    </source>
</evidence>
<evidence type="ECO:0000256" key="22">
    <source>
        <dbReference type="ARBA" id="ARBA00060285"/>
    </source>
</evidence>
<dbReference type="SUPFAM" id="SSF69065">
    <property type="entry name" value="RNase III domain-like"/>
    <property type="match status" value="2"/>
</dbReference>
<dbReference type="Pfam" id="PF00636">
    <property type="entry name" value="Ribonuclease_3"/>
    <property type="match status" value="1"/>
</dbReference>
<evidence type="ECO:0000256" key="13">
    <source>
        <dbReference type="ARBA" id="ARBA00022759"/>
    </source>
</evidence>
<comment type="caution">
    <text evidence="30">The sequence shown here is derived from an EMBL/GenBank/DDBJ whole genome shotgun (WGS) entry which is preliminary data.</text>
</comment>
<feature type="domain" description="RNase III" evidence="29">
    <location>
        <begin position="769"/>
        <end position="902"/>
    </location>
</feature>
<keyword evidence="16" id="KW-0460">Magnesium</keyword>
<dbReference type="GO" id="GO:0046872">
    <property type="term" value="F:metal ion binding"/>
    <property type="evidence" value="ECO:0007669"/>
    <property type="project" value="UniProtKB-KW"/>
</dbReference>
<feature type="region of interest" description="Disordered" evidence="27">
    <location>
        <begin position="1094"/>
        <end position="1119"/>
    </location>
</feature>
<dbReference type="AlphaFoldDB" id="A0AAD4NDY3"/>
<comment type="cofactor">
    <cofactor evidence="3">
        <name>Mg(2+)</name>
        <dbReference type="ChEBI" id="CHEBI:18420"/>
    </cofactor>
</comment>
<comment type="function">
    <text evidence="22">Executes the initial step of microRNA (miRNA) processing in the nucleus, that is the cleavage of pri-miRNA to release pre-miRNA. Involved in pre-rRNA processing. Cleaves double-strand RNA and does not cleave single-strand RNA. Involved in fertility. Required for the function or synthesis of the let-7 miRNA.</text>
</comment>
<evidence type="ECO:0000256" key="23">
    <source>
        <dbReference type="ARBA" id="ARBA00078955"/>
    </source>
</evidence>
<dbReference type="GO" id="GO:0030154">
    <property type="term" value="P:cell differentiation"/>
    <property type="evidence" value="ECO:0007669"/>
    <property type="project" value="UniProtKB-KW"/>
</dbReference>
<keyword evidence="20" id="KW-0539">Nucleus</keyword>
<evidence type="ECO:0000256" key="20">
    <source>
        <dbReference type="ARBA" id="ARBA00023242"/>
    </source>
</evidence>
<dbReference type="Pfam" id="PF14622">
    <property type="entry name" value="Ribonucleas_3_3"/>
    <property type="match status" value="1"/>
</dbReference>
<dbReference type="InterPro" id="IPR011907">
    <property type="entry name" value="RNase_III"/>
</dbReference>
<dbReference type="GO" id="GO:0003723">
    <property type="term" value="F:RNA binding"/>
    <property type="evidence" value="ECO:0007669"/>
    <property type="project" value="UniProtKB-UniRule"/>
</dbReference>
<evidence type="ECO:0000256" key="19">
    <source>
        <dbReference type="ARBA" id="ARBA00023211"/>
    </source>
</evidence>
<evidence type="ECO:0000256" key="2">
    <source>
        <dbReference type="ARBA" id="ARBA00001936"/>
    </source>
</evidence>
<evidence type="ECO:0000256" key="3">
    <source>
        <dbReference type="ARBA" id="ARBA00001946"/>
    </source>
</evidence>
<dbReference type="FunFam" id="3.30.160.20:FF:000012">
    <property type="entry name" value="Drosha ribonuclease III"/>
    <property type="match status" value="1"/>
</dbReference>
<evidence type="ECO:0000313" key="30">
    <source>
        <dbReference type="EMBL" id="KAI1725577.1"/>
    </source>
</evidence>
<dbReference type="GO" id="GO:0031054">
    <property type="term" value="P:pre-miRNA processing"/>
    <property type="evidence" value="ECO:0007669"/>
    <property type="project" value="InterPro"/>
</dbReference>
<proteinExistence type="inferred from homology"/>
<dbReference type="CDD" id="cd00593">
    <property type="entry name" value="RIBOc"/>
    <property type="match status" value="2"/>
</dbReference>
<feature type="region of interest" description="Disordered" evidence="27">
    <location>
        <begin position="1"/>
        <end position="24"/>
    </location>
</feature>
<feature type="region of interest" description="Disordered" evidence="27">
    <location>
        <begin position="1051"/>
        <end position="1078"/>
    </location>
</feature>
<evidence type="ECO:0000256" key="21">
    <source>
        <dbReference type="ARBA" id="ARBA00032486"/>
    </source>
</evidence>
<reference evidence="30" key="1">
    <citation type="submission" date="2022-01" db="EMBL/GenBank/DDBJ databases">
        <title>Genome Sequence Resource for Two Populations of Ditylenchus destructor, the Migratory Endoparasitic Phytonematode.</title>
        <authorList>
            <person name="Zhang H."/>
            <person name="Lin R."/>
            <person name="Xie B."/>
        </authorList>
    </citation>
    <scope>NUCLEOTIDE SEQUENCE</scope>
    <source>
        <strain evidence="30">BazhouSP</strain>
    </source>
</reference>
<evidence type="ECO:0000256" key="25">
    <source>
        <dbReference type="PROSITE-ProRule" id="PRU00266"/>
    </source>
</evidence>
<evidence type="ECO:0000256" key="15">
    <source>
        <dbReference type="ARBA" id="ARBA00022801"/>
    </source>
</evidence>
<dbReference type="PANTHER" id="PTHR11207:SF0">
    <property type="entry name" value="RIBONUCLEASE 3"/>
    <property type="match status" value="1"/>
</dbReference>
<feature type="coiled-coil region" evidence="26">
    <location>
        <begin position="468"/>
        <end position="495"/>
    </location>
</feature>
<dbReference type="GO" id="GO:0004525">
    <property type="term" value="F:ribonuclease III activity"/>
    <property type="evidence" value="ECO:0007669"/>
    <property type="project" value="UniProtKB-EC"/>
</dbReference>
<keyword evidence="15" id="KW-0378">Hydrolase</keyword>
<comment type="cofactor">
    <cofactor evidence="2">
        <name>Mn(2+)</name>
        <dbReference type="ChEBI" id="CHEBI:29035"/>
    </cofactor>
</comment>
<dbReference type="InterPro" id="IPR058938">
    <property type="entry name" value="Helical_CED_Drosha"/>
</dbReference>
<feature type="compositionally biased region" description="Low complexity" evidence="27">
    <location>
        <begin position="134"/>
        <end position="145"/>
    </location>
</feature>
<keyword evidence="9" id="KW-0698">rRNA processing</keyword>
<keyword evidence="13" id="KW-0255">Endonuclease</keyword>
<evidence type="ECO:0000256" key="11">
    <source>
        <dbReference type="ARBA" id="ARBA00022723"/>
    </source>
</evidence>
<protein>
    <recommendedName>
        <fullName evidence="7">Ribonuclease 3</fullName>
        <ecNumber evidence="6">3.1.26.3</ecNumber>
    </recommendedName>
    <alternativeName>
        <fullName evidence="21">Ribonuclease III</fullName>
    </alternativeName>
    <alternativeName>
        <fullName evidence="23 24">protein Drosha</fullName>
    </alternativeName>
</protein>
<accession>A0AAD4NDY3</accession>